<dbReference type="NCBIfam" id="TIGR01563">
    <property type="entry name" value="gp16_SPP1"/>
    <property type="match status" value="1"/>
</dbReference>
<protein>
    <recommendedName>
        <fullName evidence="3">Head-tail adaptor protein</fullName>
    </recommendedName>
</protein>
<organism evidence="1 2">
    <name type="scientific">Bordetella flabilis</name>
    <dbReference type="NCBI Taxonomy" id="463014"/>
    <lineage>
        <taxon>Bacteria</taxon>
        <taxon>Pseudomonadati</taxon>
        <taxon>Pseudomonadota</taxon>
        <taxon>Betaproteobacteria</taxon>
        <taxon>Burkholderiales</taxon>
        <taxon>Alcaligenaceae</taxon>
        <taxon>Bordetella</taxon>
    </lineage>
</organism>
<dbReference type="STRING" id="463014.BAU07_18905"/>
<proteinExistence type="predicted"/>
<dbReference type="KEGG" id="bfz:BAU07_18905"/>
<keyword evidence="2" id="KW-1185">Reference proteome</keyword>
<dbReference type="Proteomes" id="UP000091926">
    <property type="component" value="Chromosome"/>
</dbReference>
<evidence type="ECO:0008006" key="3">
    <source>
        <dbReference type="Google" id="ProtNLM"/>
    </source>
</evidence>
<dbReference type="AlphaFoldDB" id="A0A193GM10"/>
<sequence length="106" mass="11815">MEQRVSGQDEAGQPVDVWEPVATVWSKPVGQTGMGAITRIQENVAASINAYSFRIRFREGLDAGMRVIQLKNGQPMGDPFDIRQVRMDYARRDWTDLVCEQGGSNG</sequence>
<accession>A0A193GM10</accession>
<gene>
    <name evidence="1" type="ORF">BAU07_18905</name>
</gene>
<reference evidence="1 2" key="1">
    <citation type="submission" date="2016-06" db="EMBL/GenBank/DDBJ databases">
        <title>Complete genome sequences of Bordetella bronchialis and Bordetella flabilis.</title>
        <authorList>
            <person name="LiPuma J.J."/>
            <person name="Spilker T."/>
        </authorList>
    </citation>
    <scope>NUCLEOTIDE SEQUENCE [LARGE SCALE GENOMIC DNA]</scope>
    <source>
        <strain evidence="1 2">AU10664</strain>
    </source>
</reference>
<dbReference type="InterPro" id="IPR038666">
    <property type="entry name" value="SSP1_head-tail_sf"/>
</dbReference>
<evidence type="ECO:0000313" key="2">
    <source>
        <dbReference type="Proteomes" id="UP000091926"/>
    </source>
</evidence>
<dbReference type="InterPro" id="IPR008767">
    <property type="entry name" value="Phage_SPP1_head-tail_adaptor"/>
</dbReference>
<evidence type="ECO:0000313" key="1">
    <source>
        <dbReference type="EMBL" id="ANN80608.1"/>
    </source>
</evidence>
<dbReference type="EMBL" id="CP016172">
    <property type="protein sequence ID" value="ANN80608.1"/>
    <property type="molecule type" value="Genomic_DNA"/>
</dbReference>
<name>A0A193GM10_9BORD</name>
<dbReference type="Gene3D" id="2.40.10.270">
    <property type="entry name" value="Bacteriophage SPP1 head-tail adaptor protein"/>
    <property type="match status" value="1"/>
</dbReference>
<dbReference type="Pfam" id="PF05521">
    <property type="entry name" value="Phage_HCP"/>
    <property type="match status" value="1"/>
</dbReference>